<sequence length="97" mass="10744">MAGTSGVVNPIDLHVTMEQLMLLREAAERERSSLEGFVLDAALDAARAHSSSKRRVTRDEALALLREARAAVRHANPLNRDLAAELLDERRAEADRE</sequence>
<evidence type="ECO:0000256" key="1">
    <source>
        <dbReference type="ARBA" id="ARBA00022649"/>
    </source>
</evidence>
<evidence type="ECO:0000313" key="2">
    <source>
        <dbReference type="EMBL" id="SEG60843.1"/>
    </source>
</evidence>
<reference evidence="2 3" key="1">
    <citation type="submission" date="2016-10" db="EMBL/GenBank/DDBJ databases">
        <authorList>
            <person name="de Groot N.N."/>
        </authorList>
    </citation>
    <scope>NUCLEOTIDE SEQUENCE [LARGE SCALE GENOMIC DNA]</scope>
    <source>
        <strain evidence="2 3">DSM 22489</strain>
    </source>
</reference>
<keyword evidence="1" id="KW-1277">Toxin-antitoxin system</keyword>
<dbReference type="InterPro" id="IPR014795">
    <property type="entry name" value="TacA_1-like"/>
</dbReference>
<evidence type="ECO:0000313" key="3">
    <source>
        <dbReference type="Proteomes" id="UP000236728"/>
    </source>
</evidence>
<dbReference type="EMBL" id="FNVA01000007">
    <property type="protein sequence ID" value="SEG60843.1"/>
    <property type="molecule type" value="Genomic_DNA"/>
</dbReference>
<dbReference type="AlphaFoldDB" id="A0A1H6BJI4"/>
<dbReference type="Pfam" id="PF08681">
    <property type="entry name" value="TacA1"/>
    <property type="match status" value="1"/>
</dbReference>
<proteinExistence type="predicted"/>
<dbReference type="RefSeq" id="WP_103934617.1">
    <property type="nucleotide sequence ID" value="NZ_FNVA01000007.1"/>
</dbReference>
<accession>A0A1H6BJI4</accession>
<keyword evidence="3" id="KW-1185">Reference proteome</keyword>
<gene>
    <name evidence="2" type="ORF">SAMN05421819_3757</name>
</gene>
<organism evidence="2 3">
    <name type="scientific">Bryocella elongata</name>
    <dbReference type="NCBI Taxonomy" id="863522"/>
    <lineage>
        <taxon>Bacteria</taxon>
        <taxon>Pseudomonadati</taxon>
        <taxon>Acidobacteriota</taxon>
        <taxon>Terriglobia</taxon>
        <taxon>Terriglobales</taxon>
        <taxon>Acidobacteriaceae</taxon>
        <taxon>Bryocella</taxon>
    </lineage>
</organism>
<dbReference type="Gene3D" id="1.20.5.780">
    <property type="entry name" value="Single helix bin"/>
    <property type="match status" value="1"/>
</dbReference>
<protein>
    <submittedName>
        <fullName evidence="2">Uncharacterized protein</fullName>
    </submittedName>
</protein>
<name>A0A1H6BJI4_9BACT</name>
<dbReference type="Proteomes" id="UP000236728">
    <property type="component" value="Unassembled WGS sequence"/>
</dbReference>